<protein>
    <recommendedName>
        <fullName evidence="4">Secreted protein</fullName>
    </recommendedName>
</protein>
<organism evidence="2 3">
    <name type="scientific">Streptomyces fragilis</name>
    <dbReference type="NCBI Taxonomy" id="67301"/>
    <lineage>
        <taxon>Bacteria</taxon>
        <taxon>Bacillati</taxon>
        <taxon>Actinomycetota</taxon>
        <taxon>Actinomycetes</taxon>
        <taxon>Kitasatosporales</taxon>
        <taxon>Streptomycetaceae</taxon>
        <taxon>Streptomyces</taxon>
    </lineage>
</organism>
<sequence>MAKRAMVKMAALAIGAASLAGVMPASASASPQSVQLCQDSGAALKYKYYTSSGTIATWSKTCSGSYSLNSGGYSIYAGGWSGYVYFSDGTSSDFCDGETRYLGGRRVVKIYMAAAKIEECV</sequence>
<feature type="chain" id="PRO_5045256940" description="Secreted protein" evidence="1">
    <location>
        <begin position="28"/>
        <end position="121"/>
    </location>
</feature>
<proteinExistence type="predicted"/>
<dbReference type="RefSeq" id="WP_108956073.1">
    <property type="nucleotide sequence ID" value="NZ_BEVZ01000007.1"/>
</dbReference>
<dbReference type="EMBL" id="JBEZUR010000007">
    <property type="protein sequence ID" value="MEU3553955.1"/>
    <property type="molecule type" value="Genomic_DNA"/>
</dbReference>
<comment type="caution">
    <text evidence="2">The sequence shown here is derived from an EMBL/GenBank/DDBJ whole genome shotgun (WGS) entry which is preliminary data.</text>
</comment>
<evidence type="ECO:0000313" key="2">
    <source>
        <dbReference type="EMBL" id="MEU3553955.1"/>
    </source>
</evidence>
<reference evidence="2 3" key="1">
    <citation type="submission" date="2024-06" db="EMBL/GenBank/DDBJ databases">
        <title>The Natural Products Discovery Center: Release of the First 8490 Sequenced Strains for Exploring Actinobacteria Biosynthetic Diversity.</title>
        <authorList>
            <person name="Kalkreuter E."/>
            <person name="Kautsar S.A."/>
            <person name="Yang D."/>
            <person name="Bader C.D."/>
            <person name="Teijaro C.N."/>
            <person name="Fluegel L."/>
            <person name="Davis C.M."/>
            <person name="Simpson J.R."/>
            <person name="Lauterbach L."/>
            <person name="Steele A.D."/>
            <person name="Gui C."/>
            <person name="Meng S."/>
            <person name="Li G."/>
            <person name="Viehrig K."/>
            <person name="Ye F."/>
            <person name="Su P."/>
            <person name="Kiefer A.F."/>
            <person name="Nichols A."/>
            <person name="Cepeda A.J."/>
            <person name="Yan W."/>
            <person name="Fan B."/>
            <person name="Jiang Y."/>
            <person name="Adhikari A."/>
            <person name="Zheng C.-J."/>
            <person name="Schuster L."/>
            <person name="Cowan T.M."/>
            <person name="Smanski M.J."/>
            <person name="Chevrette M.G."/>
            <person name="De Carvalho L.P.S."/>
            <person name="Shen B."/>
        </authorList>
    </citation>
    <scope>NUCLEOTIDE SEQUENCE [LARGE SCALE GENOMIC DNA]</scope>
    <source>
        <strain evidence="2 3">NPDC038104</strain>
    </source>
</reference>
<dbReference type="Proteomes" id="UP001550850">
    <property type="component" value="Unassembled WGS sequence"/>
</dbReference>
<keyword evidence="3" id="KW-1185">Reference proteome</keyword>
<accession>A0ABV2YE04</accession>
<evidence type="ECO:0000256" key="1">
    <source>
        <dbReference type="SAM" id="SignalP"/>
    </source>
</evidence>
<evidence type="ECO:0000313" key="3">
    <source>
        <dbReference type="Proteomes" id="UP001550850"/>
    </source>
</evidence>
<name>A0ABV2YE04_9ACTN</name>
<evidence type="ECO:0008006" key="4">
    <source>
        <dbReference type="Google" id="ProtNLM"/>
    </source>
</evidence>
<gene>
    <name evidence="2" type="ORF">AB0E65_06990</name>
</gene>
<feature type="signal peptide" evidence="1">
    <location>
        <begin position="1"/>
        <end position="27"/>
    </location>
</feature>
<keyword evidence="1" id="KW-0732">Signal</keyword>